<accession>A0A6C8GE09</accession>
<dbReference type="Proteomes" id="UP000004906">
    <property type="component" value="Unassembled WGS sequence"/>
</dbReference>
<dbReference type="EMBL" id="AFCI01001976">
    <property type="protein sequence ID" value="EHC28596.1"/>
    <property type="molecule type" value="Genomic_DNA"/>
</dbReference>
<keyword evidence="1" id="KW-0472">Membrane</keyword>
<feature type="transmembrane region" description="Helical" evidence="1">
    <location>
        <begin position="135"/>
        <end position="153"/>
    </location>
</feature>
<sequence length="198" mass="22301">MQQRGQHRTSNELRKQRVFISGSGARSVWFRHNLENFKKRLKALEGRASDDEACGEIETAHPGYLGSQDIFYVGNLKGVGRIYQQTLSARLCVLFFLTIGCQKMMAAARLTMSVLLLNIPSGGMMLSGLLPGGRWLAQLYVLHLTVIGAMLYLSRSFLPCRKLHCLLFNYVLTRRDSLTSSSQALRVVDLLTERFLCV</sequence>
<dbReference type="AlphaFoldDB" id="A0A6C8GE09"/>
<keyword evidence="1" id="KW-0812">Transmembrane</keyword>
<evidence type="ECO:0000256" key="1">
    <source>
        <dbReference type="SAM" id="Phobius"/>
    </source>
</evidence>
<keyword evidence="1" id="KW-1133">Transmembrane helix</keyword>
<reference evidence="2 3" key="1">
    <citation type="journal article" date="2011" name="BMC Genomics">
        <title>Genome sequencing reveals diversification of virulence factor content and possible host adaptation in distinct subpopulations of Salmonella enterica.</title>
        <authorList>
            <person name="den Bakker H.C."/>
            <person name="Moreno Switt A.I."/>
            <person name="Govoni G."/>
            <person name="Cummings C.A."/>
            <person name="Ranieri M.L."/>
            <person name="Degoricija L."/>
            <person name="Hoelzer K."/>
            <person name="Rodriguez-Rivera L.D."/>
            <person name="Brown S."/>
            <person name="Bolchacova E."/>
            <person name="Furtado M.R."/>
            <person name="Wiedmann M."/>
        </authorList>
    </citation>
    <scope>NUCLEOTIDE SEQUENCE [LARGE SCALE GENOMIC DNA]</scope>
    <source>
        <strain evidence="2 3">A4-669</strain>
    </source>
</reference>
<organism evidence="2 3">
    <name type="scientific">Salmonella enterica subsp. enterica serovar Adelaide str. A4-669</name>
    <dbReference type="NCBI Taxonomy" id="913063"/>
    <lineage>
        <taxon>Bacteria</taxon>
        <taxon>Pseudomonadati</taxon>
        <taxon>Pseudomonadota</taxon>
        <taxon>Gammaproteobacteria</taxon>
        <taxon>Enterobacterales</taxon>
        <taxon>Enterobacteriaceae</taxon>
        <taxon>Salmonella</taxon>
    </lineage>
</organism>
<comment type="caution">
    <text evidence="2">The sequence shown here is derived from an EMBL/GenBank/DDBJ whole genome shotgun (WGS) entry which is preliminary data.</text>
</comment>
<proteinExistence type="predicted"/>
<evidence type="ECO:0000313" key="3">
    <source>
        <dbReference type="Proteomes" id="UP000004906"/>
    </source>
</evidence>
<evidence type="ECO:0000313" key="2">
    <source>
        <dbReference type="EMBL" id="EHC28596.1"/>
    </source>
</evidence>
<name>A0A6C8GE09_SALET</name>
<protein>
    <submittedName>
        <fullName evidence="2">ISSod13, transposase</fullName>
    </submittedName>
</protein>
<gene>
    <name evidence="2" type="ORF">LTSEADE_5920</name>
</gene>